<keyword evidence="2 8" id="KW-0813">Transport</keyword>
<dbReference type="InterPro" id="IPR013130">
    <property type="entry name" value="Fe3_Rdtase_TM_dom"/>
</dbReference>
<feature type="transmembrane region" description="Helical" evidence="8">
    <location>
        <begin position="175"/>
        <end position="191"/>
    </location>
</feature>
<feature type="transmembrane region" description="Helical" evidence="8">
    <location>
        <begin position="45"/>
        <end position="67"/>
    </location>
</feature>
<comment type="caution">
    <text evidence="10">The sequence shown here is derived from an EMBL/GenBank/DDBJ whole genome shotgun (WGS) entry which is preliminary data.</text>
</comment>
<proteinExistence type="inferred from homology"/>
<comment type="function">
    <text evidence="8">Part of the MsrPQ system that repairs oxidized periplasmic proteins containing methionine sulfoxide residues (Met-O), using respiratory chain electrons. Thus protects these proteins from oxidative-stress damage caused by reactive species of oxygen and chlorine generated by the host defense mechanisms. MsrPQ is essential for the maintenance of envelope integrity under bleach stress, rescuing a wide series of structurally unrelated periplasmic proteins from methionine oxidation. MsrQ provides electrons for reduction to the reductase catalytic subunit MsrP, using the quinone pool of the respiratory chain.</text>
</comment>
<dbReference type="Pfam" id="PF01794">
    <property type="entry name" value="Ferric_reduct"/>
    <property type="match status" value="1"/>
</dbReference>
<keyword evidence="8" id="KW-0249">Electron transport</keyword>
<keyword evidence="11" id="KW-1185">Reference proteome</keyword>
<feature type="transmembrane region" description="Helical" evidence="8">
    <location>
        <begin position="12"/>
        <end position="33"/>
    </location>
</feature>
<evidence type="ECO:0000313" key="10">
    <source>
        <dbReference type="EMBL" id="MDT0602981.1"/>
    </source>
</evidence>
<keyword evidence="8" id="KW-0285">Flavoprotein</keyword>
<dbReference type="NCBIfam" id="NF003831">
    <property type="entry name" value="PRK05419.1-2"/>
    <property type="match status" value="1"/>
</dbReference>
<dbReference type="InterPro" id="IPR022837">
    <property type="entry name" value="MsrQ-like"/>
</dbReference>
<organism evidence="10 11">
    <name type="scientific">Thalassotalea castellviae</name>
    <dbReference type="NCBI Taxonomy" id="3075612"/>
    <lineage>
        <taxon>Bacteria</taxon>
        <taxon>Pseudomonadati</taxon>
        <taxon>Pseudomonadota</taxon>
        <taxon>Gammaproteobacteria</taxon>
        <taxon>Alteromonadales</taxon>
        <taxon>Colwelliaceae</taxon>
        <taxon>Thalassotalea</taxon>
    </lineage>
</organism>
<dbReference type="EMBL" id="JAVRIF010000002">
    <property type="protein sequence ID" value="MDT0602981.1"/>
    <property type="molecule type" value="Genomic_DNA"/>
</dbReference>
<feature type="transmembrane region" description="Helical" evidence="8">
    <location>
        <begin position="151"/>
        <end position="169"/>
    </location>
</feature>
<protein>
    <recommendedName>
        <fullName evidence="8">Protein-methionine-sulfoxide reductase heme-binding subunit MsrQ</fullName>
    </recommendedName>
    <alternativeName>
        <fullName evidence="8">Flavocytochrome MsrQ</fullName>
    </alternativeName>
</protein>
<keyword evidence="7 8" id="KW-0472">Membrane</keyword>
<name>A0ABU2ZYI5_9GAMM</name>
<comment type="subcellular location">
    <subcellularLocation>
        <location evidence="8">Cell membrane</location>
        <topology evidence="8">Multi-pass membrane protein</topology>
    </subcellularLocation>
    <subcellularLocation>
        <location evidence="1">Membrane</location>
        <topology evidence="1">Multi-pass membrane protein</topology>
    </subcellularLocation>
</comment>
<dbReference type="PANTHER" id="PTHR36964">
    <property type="entry name" value="PROTEIN-METHIONINE-SULFOXIDE REDUCTASE HEME-BINDING SUBUNIT MSRQ"/>
    <property type="match status" value="1"/>
</dbReference>
<evidence type="ECO:0000256" key="1">
    <source>
        <dbReference type="ARBA" id="ARBA00004141"/>
    </source>
</evidence>
<evidence type="ECO:0000256" key="2">
    <source>
        <dbReference type="ARBA" id="ARBA00022448"/>
    </source>
</evidence>
<dbReference type="HAMAP" id="MF_01207">
    <property type="entry name" value="MsrQ"/>
    <property type="match status" value="1"/>
</dbReference>
<keyword evidence="8" id="KW-0288">FMN</keyword>
<feature type="transmembrane region" description="Helical" evidence="8">
    <location>
        <begin position="119"/>
        <end position="139"/>
    </location>
</feature>
<gene>
    <name evidence="8 10" type="primary">msrQ</name>
    <name evidence="10" type="ORF">RM573_05195</name>
</gene>
<reference evidence="10 11" key="1">
    <citation type="submission" date="2023-09" db="EMBL/GenBank/DDBJ databases">
        <authorList>
            <person name="Rey-Velasco X."/>
        </authorList>
    </citation>
    <scope>NUCLEOTIDE SEQUENCE [LARGE SCALE GENOMIC DNA]</scope>
    <source>
        <strain evidence="10 11">W431</strain>
    </source>
</reference>
<keyword evidence="8" id="KW-1003">Cell membrane</keyword>
<keyword evidence="5 8" id="KW-1133">Transmembrane helix</keyword>
<evidence type="ECO:0000256" key="7">
    <source>
        <dbReference type="ARBA" id="ARBA00023136"/>
    </source>
</evidence>
<dbReference type="Proteomes" id="UP001266357">
    <property type="component" value="Unassembled WGS sequence"/>
</dbReference>
<keyword evidence="6 8" id="KW-0408">Iron</keyword>
<evidence type="ECO:0000256" key="4">
    <source>
        <dbReference type="ARBA" id="ARBA00022692"/>
    </source>
</evidence>
<accession>A0ABU2ZYI5</accession>
<comment type="subunit">
    <text evidence="8">Heterodimer of a catalytic subunit (MsrP) and a heme-binding subunit (MsrQ).</text>
</comment>
<feature type="domain" description="Ferric oxidoreductase" evidence="9">
    <location>
        <begin position="50"/>
        <end position="163"/>
    </location>
</feature>
<evidence type="ECO:0000256" key="5">
    <source>
        <dbReference type="ARBA" id="ARBA00022989"/>
    </source>
</evidence>
<evidence type="ECO:0000256" key="3">
    <source>
        <dbReference type="ARBA" id="ARBA00022617"/>
    </source>
</evidence>
<sequence length="203" mass="23572">MAATVKTRQIVFSLKLAIHFISLFLLAKLYFQAFNDRLGADPVEAVLHFTGIGAFNLLLLSLLVSPLAQQFKWSFLLQVRRLIGLYSFTYALFHLVSFLAFEVQFDWSLFLNEIIDRPYITVGMFAVVILFLLTITSVSSIKKTMGRNWQTLHNAVYVALCLVALHFYWSVKSDIIEPSIYIVISVFLLYLRKNKIRRWFRSF</sequence>
<dbReference type="RefSeq" id="WP_311578246.1">
    <property type="nucleotide sequence ID" value="NZ_JAVRIF010000002.1"/>
</dbReference>
<keyword evidence="8" id="KW-0479">Metal-binding</keyword>
<evidence type="ECO:0000259" key="9">
    <source>
        <dbReference type="Pfam" id="PF01794"/>
    </source>
</evidence>
<keyword evidence="3 8" id="KW-0349">Heme</keyword>
<evidence type="ECO:0000256" key="8">
    <source>
        <dbReference type="HAMAP-Rule" id="MF_01207"/>
    </source>
</evidence>
<comment type="similarity">
    <text evidence="8">Belongs to the MsrQ family.</text>
</comment>
<evidence type="ECO:0000313" key="11">
    <source>
        <dbReference type="Proteomes" id="UP001266357"/>
    </source>
</evidence>
<comment type="cofactor">
    <cofactor evidence="8">
        <name>FMN</name>
        <dbReference type="ChEBI" id="CHEBI:58210"/>
    </cofactor>
    <text evidence="8">Binds 1 FMN per subunit.</text>
</comment>
<dbReference type="PANTHER" id="PTHR36964:SF1">
    <property type="entry name" value="PROTEIN-METHIONINE-SULFOXIDE REDUCTASE HEME-BINDING SUBUNIT MSRQ"/>
    <property type="match status" value="1"/>
</dbReference>
<comment type="cofactor">
    <cofactor evidence="8">
        <name>heme b</name>
        <dbReference type="ChEBI" id="CHEBI:60344"/>
    </cofactor>
    <text evidence="8">Binds 1 heme b (iron(II)-protoporphyrin IX) group per subunit.</text>
</comment>
<evidence type="ECO:0000256" key="6">
    <source>
        <dbReference type="ARBA" id="ARBA00023004"/>
    </source>
</evidence>
<keyword evidence="4 8" id="KW-0812">Transmembrane</keyword>
<feature type="transmembrane region" description="Helical" evidence="8">
    <location>
        <begin position="79"/>
        <end position="99"/>
    </location>
</feature>